<reference evidence="2 3" key="1">
    <citation type="submission" date="2018-05" db="EMBL/GenBank/DDBJ databases">
        <title>Genome sequences of two Antarctic strains of Pseudomonas prosekii: insights into adaptation to extreme conditions.</title>
        <authorList>
            <person name="Snopkova K."/>
            <person name="Dufkova K."/>
            <person name="Cejkova D."/>
            <person name="Sedlacek I."/>
            <person name="Smajs D."/>
        </authorList>
    </citation>
    <scope>NUCLEOTIDE SEQUENCE [LARGE SCALE GENOMIC DNA]</scope>
    <source>
        <strain evidence="2 3">P2673</strain>
    </source>
</reference>
<name>A0A2U2D479_9PSED</name>
<evidence type="ECO:0000259" key="1">
    <source>
        <dbReference type="Pfam" id="PF24731"/>
    </source>
</evidence>
<dbReference type="InterPro" id="IPR056100">
    <property type="entry name" value="DUF7683"/>
</dbReference>
<evidence type="ECO:0000313" key="2">
    <source>
        <dbReference type="EMBL" id="PWE41820.1"/>
    </source>
</evidence>
<comment type="caution">
    <text evidence="2">The sequence shown here is derived from an EMBL/GenBank/DDBJ whole genome shotgun (WGS) entry which is preliminary data.</text>
</comment>
<organism evidence="2 3">
    <name type="scientific">Pseudomonas prosekii</name>
    <dbReference type="NCBI Taxonomy" id="1148509"/>
    <lineage>
        <taxon>Bacteria</taxon>
        <taxon>Pseudomonadati</taxon>
        <taxon>Pseudomonadota</taxon>
        <taxon>Gammaproteobacteria</taxon>
        <taxon>Pseudomonadales</taxon>
        <taxon>Pseudomonadaceae</taxon>
        <taxon>Pseudomonas</taxon>
    </lineage>
</organism>
<accession>A0A2U2D479</accession>
<dbReference type="AlphaFoldDB" id="A0A2U2D479"/>
<dbReference type="Pfam" id="PF24731">
    <property type="entry name" value="DUF7683"/>
    <property type="match status" value="1"/>
</dbReference>
<evidence type="ECO:0000313" key="3">
    <source>
        <dbReference type="Proteomes" id="UP000245056"/>
    </source>
</evidence>
<protein>
    <recommendedName>
        <fullName evidence="1">DUF7683 domain-containing protein</fullName>
    </recommendedName>
</protein>
<proteinExistence type="predicted"/>
<gene>
    <name evidence="2" type="ORF">C9I49_20275</name>
</gene>
<dbReference type="Proteomes" id="UP000245056">
    <property type="component" value="Unassembled WGS sequence"/>
</dbReference>
<feature type="domain" description="DUF7683" evidence="1">
    <location>
        <begin position="3"/>
        <end position="63"/>
    </location>
</feature>
<dbReference type="EMBL" id="QFAW01000031">
    <property type="protein sequence ID" value="PWE41820.1"/>
    <property type="molecule type" value="Genomic_DNA"/>
</dbReference>
<dbReference type="OrthoDB" id="6903768at2"/>
<dbReference type="RefSeq" id="WP_109521708.1">
    <property type="nucleotide sequence ID" value="NZ_JBJGXP010000001.1"/>
</dbReference>
<sequence>MKHVVEVFDSQTEDLLLTVDVPASRREALKILMDWQQPDDEFDGQDLSPEQVEILEDWTGKPLMGANRIVQLVCTE</sequence>